<feature type="transmembrane region" description="Helical" evidence="1">
    <location>
        <begin position="28"/>
        <end position="49"/>
    </location>
</feature>
<organism evidence="2 3">
    <name type="scientific">Bifidobacterium actinocoloniiforme DSM 22766</name>
    <dbReference type="NCBI Taxonomy" id="1437605"/>
    <lineage>
        <taxon>Bacteria</taxon>
        <taxon>Bacillati</taxon>
        <taxon>Actinomycetota</taxon>
        <taxon>Actinomycetes</taxon>
        <taxon>Bifidobacteriales</taxon>
        <taxon>Bifidobacteriaceae</taxon>
        <taxon>Bifidobacterium</taxon>
    </lineage>
</organism>
<accession>A0A086Z0E8</accession>
<sequence>MTSAYSGSAQAGRTKPSLWKRFMRGRSLTYTVLAVVGLAWIFAVIWMALGSIKG</sequence>
<keyword evidence="3" id="KW-1185">Reference proteome</keyword>
<dbReference type="Proteomes" id="UP000029015">
    <property type="component" value="Unassembled WGS sequence"/>
</dbReference>
<protein>
    <submittedName>
        <fullName evidence="2">Uncharacterized protein</fullName>
    </submittedName>
</protein>
<proteinExistence type="predicted"/>
<keyword evidence="1" id="KW-0472">Membrane</keyword>
<gene>
    <name evidence="2" type="ORF">BACT_0699</name>
</gene>
<keyword evidence="1" id="KW-1133">Transmembrane helix</keyword>
<comment type="caution">
    <text evidence="2">The sequence shown here is derived from an EMBL/GenBank/DDBJ whole genome shotgun (WGS) entry which is preliminary data.</text>
</comment>
<evidence type="ECO:0000313" key="3">
    <source>
        <dbReference type="Proteomes" id="UP000029015"/>
    </source>
</evidence>
<keyword evidence="1" id="KW-0812">Transmembrane</keyword>
<evidence type="ECO:0000313" key="2">
    <source>
        <dbReference type="EMBL" id="KFI39998.1"/>
    </source>
</evidence>
<name>A0A086Z0E8_9BIFI</name>
<dbReference type="AlphaFoldDB" id="A0A086Z0E8"/>
<dbReference type="EMBL" id="JGYK01000001">
    <property type="protein sequence ID" value="KFI39998.1"/>
    <property type="molecule type" value="Genomic_DNA"/>
</dbReference>
<evidence type="ECO:0000256" key="1">
    <source>
        <dbReference type="SAM" id="Phobius"/>
    </source>
</evidence>
<reference evidence="2 3" key="1">
    <citation type="submission" date="2014-03" db="EMBL/GenBank/DDBJ databases">
        <title>Genomics of Bifidobacteria.</title>
        <authorList>
            <person name="Ventura M."/>
            <person name="Milani C."/>
            <person name="Lugli G.A."/>
        </authorList>
    </citation>
    <scope>NUCLEOTIDE SEQUENCE [LARGE SCALE GENOMIC DNA]</scope>
    <source>
        <strain evidence="2 3">DSM 22766</strain>
    </source>
</reference>